<feature type="repeat" description="TPR" evidence="2">
    <location>
        <begin position="481"/>
        <end position="514"/>
    </location>
</feature>
<dbReference type="SMART" id="SM00028">
    <property type="entry name" value="TPR"/>
    <property type="match status" value="8"/>
</dbReference>
<name>A0A146G610_TERSA</name>
<dbReference type="Pfam" id="PF13424">
    <property type="entry name" value="TPR_12"/>
    <property type="match status" value="1"/>
</dbReference>
<feature type="signal peptide" evidence="4">
    <location>
        <begin position="1"/>
        <end position="29"/>
    </location>
</feature>
<dbReference type="Pfam" id="PF13432">
    <property type="entry name" value="TPR_16"/>
    <property type="match status" value="1"/>
</dbReference>
<proteinExistence type="predicted"/>
<evidence type="ECO:0000256" key="2">
    <source>
        <dbReference type="PROSITE-ProRule" id="PRU00339"/>
    </source>
</evidence>
<dbReference type="OrthoDB" id="9762205at2"/>
<protein>
    <submittedName>
        <fullName evidence="6">Outer membrane protein assembly factor BamD, BamD/ComL family</fullName>
    </submittedName>
</protein>
<comment type="caution">
    <text evidence="6">The sequence shown here is derived from an EMBL/GenBank/DDBJ whole genome shotgun (WGS) entry which is preliminary data.</text>
</comment>
<sequence length="956" mass="106104">MSFACPSSRRTTLATSVVLASLVVGIACSGVRAVGAAPAAPDALATTEKVMKAHGDGMSAFSANDFAGAITNLNQFFSLLPASAPPEWQSAIEAAYLTLAAANFNTANYSAAISSWEKFLSKFPASPKVNEARMNLAIAALKSGVPSKAKAQFALLQQLPAYRNQILLYQASLSMQEKKPAEAIPLLEALTGKPPLPDSRQKAAASQMLAEALLSTERWDEASRVIRVLQDHPARIDNPLQLNILTLSLGDHYSDKGELADALAYYAMARLQADLIALQEKKIAELKQAIENEKKKPATQDAAGTARLADLENAVAAAEEALGGFRQLSGFDESVWFRIARAYSTAGRPWESYLVLRHMLEEFPKSPLRESMMSLWIYSMADIVPYKETQAACAQYLKEFPKGERAEEISYLNGALALQHQDLASAATFFGVALKDQPKNPRRGEMVYLLGNVNFMQGRLPEARKQYEGYLREFPSGEYAEEIICRLGLSYFFEGDLNRAVQGFNQYLEKYPKGNFRAEAKYRLEVADYAAKDYDKVIASCQSWAKEFPEDPLQAENAALLGDTYAALERFPEAAAAYASAVRLARTDEVLQYALQEAQKSYQKTGDWESIGKLFQEFVDTHPDSPLNVMAIYWVGRARERLGQPTEARRITAENVKRYIADRRRDGVEQLLLLYAQLASRKRADNLTADHKAGTTQGIDEEIASSLADPETELPLVKARILYAQAEAARLKRNPERANALLDQIARDFKPEDLSAPLLAMAGDRLLTAGDTERAKSFYEVLKSDFPKSANIDAAEVGLGRLALLGGDTDGAQKHFQAAIARPGSWMPQALVGLGRTQMAMSQYREATKTFQQVASTRQWRGEPTAESLYWLGEIERKQQKYAEANAYFQRVYVSWLKFPHWVARSYLASADCFLRMNKPQEAIRTWQEMLRQDALSKLPEFATARKELATHQSAQ</sequence>
<dbReference type="STRING" id="690879.TSACC_21425"/>
<evidence type="ECO:0000259" key="5">
    <source>
        <dbReference type="Pfam" id="PF13525"/>
    </source>
</evidence>
<feature type="coiled-coil region" evidence="3">
    <location>
        <begin position="276"/>
        <end position="328"/>
    </location>
</feature>
<dbReference type="Gene3D" id="1.25.40.10">
    <property type="entry name" value="Tetratricopeptide repeat domain"/>
    <property type="match status" value="6"/>
</dbReference>
<evidence type="ECO:0000313" key="7">
    <source>
        <dbReference type="Proteomes" id="UP000076023"/>
    </source>
</evidence>
<evidence type="ECO:0000256" key="3">
    <source>
        <dbReference type="SAM" id="Coils"/>
    </source>
</evidence>
<dbReference type="SUPFAM" id="SSF81901">
    <property type="entry name" value="HCP-like"/>
    <property type="match status" value="1"/>
</dbReference>
<dbReference type="EMBL" id="BDCO01000002">
    <property type="protein sequence ID" value="GAT33020.1"/>
    <property type="molecule type" value="Genomic_DNA"/>
</dbReference>
<accession>A0A146G610</accession>
<dbReference type="SUPFAM" id="SSF48452">
    <property type="entry name" value="TPR-like"/>
    <property type="match status" value="3"/>
</dbReference>
<keyword evidence="7" id="KW-1185">Reference proteome</keyword>
<dbReference type="InterPro" id="IPR039565">
    <property type="entry name" value="BamD-like"/>
</dbReference>
<keyword evidence="3" id="KW-0175">Coiled coil</keyword>
<reference evidence="7" key="1">
    <citation type="journal article" date="2017" name="Genome Announc.">
        <title>Draft Genome Sequence of Terrimicrobium sacchariphilum NM-5T, a Facultative Anaerobic Soil Bacterium of the Class Spartobacteria.</title>
        <authorList>
            <person name="Qiu Y.L."/>
            <person name="Tourlousse D.M."/>
            <person name="Matsuura N."/>
            <person name="Ohashi A."/>
            <person name="Sekiguchi Y."/>
        </authorList>
    </citation>
    <scope>NUCLEOTIDE SEQUENCE [LARGE SCALE GENOMIC DNA]</scope>
    <source>
        <strain evidence="7">NM-5</strain>
    </source>
</reference>
<dbReference type="Pfam" id="PF13525">
    <property type="entry name" value="YfiO"/>
    <property type="match status" value="1"/>
</dbReference>
<feature type="domain" description="Outer membrane lipoprotein BamD-like" evidence="5">
    <location>
        <begin position="494"/>
        <end position="631"/>
    </location>
</feature>
<keyword evidence="1 4" id="KW-0732">Signal</keyword>
<dbReference type="Pfam" id="PF13176">
    <property type="entry name" value="TPR_7"/>
    <property type="match status" value="1"/>
</dbReference>
<evidence type="ECO:0000313" key="6">
    <source>
        <dbReference type="EMBL" id="GAT33020.1"/>
    </source>
</evidence>
<dbReference type="Proteomes" id="UP000076023">
    <property type="component" value="Unassembled WGS sequence"/>
</dbReference>
<evidence type="ECO:0000256" key="1">
    <source>
        <dbReference type="ARBA" id="ARBA00022729"/>
    </source>
</evidence>
<dbReference type="PROSITE" id="PS50005">
    <property type="entry name" value="TPR"/>
    <property type="match status" value="1"/>
</dbReference>
<feature type="chain" id="PRO_5007524466" evidence="4">
    <location>
        <begin position="30"/>
        <end position="956"/>
    </location>
</feature>
<gene>
    <name evidence="6" type="ORF">TSACC_21425</name>
</gene>
<dbReference type="PANTHER" id="PTHR12558">
    <property type="entry name" value="CELL DIVISION CYCLE 16,23,27"/>
    <property type="match status" value="1"/>
</dbReference>
<dbReference type="AlphaFoldDB" id="A0A146G610"/>
<dbReference type="RefSeq" id="WP_084400302.1">
    <property type="nucleotide sequence ID" value="NZ_BDCO01000002.1"/>
</dbReference>
<organism evidence="6 7">
    <name type="scientific">Terrimicrobium sacchariphilum</name>
    <dbReference type="NCBI Taxonomy" id="690879"/>
    <lineage>
        <taxon>Bacteria</taxon>
        <taxon>Pseudomonadati</taxon>
        <taxon>Verrucomicrobiota</taxon>
        <taxon>Terrimicrobiia</taxon>
        <taxon>Terrimicrobiales</taxon>
        <taxon>Terrimicrobiaceae</taxon>
        <taxon>Terrimicrobium</taxon>
    </lineage>
</organism>
<dbReference type="InterPro" id="IPR019734">
    <property type="entry name" value="TPR_rpt"/>
</dbReference>
<dbReference type="InParanoid" id="A0A146G610"/>
<dbReference type="PANTHER" id="PTHR12558:SF13">
    <property type="entry name" value="CELL DIVISION CYCLE PROTEIN 27 HOMOLOG"/>
    <property type="match status" value="1"/>
</dbReference>
<evidence type="ECO:0000256" key="4">
    <source>
        <dbReference type="SAM" id="SignalP"/>
    </source>
</evidence>
<dbReference type="InterPro" id="IPR011990">
    <property type="entry name" value="TPR-like_helical_dom_sf"/>
</dbReference>
<keyword evidence="2" id="KW-0802">TPR repeat</keyword>